<comment type="caution">
    <text evidence="2">The sequence shown here is derived from an EMBL/GenBank/DDBJ whole genome shotgun (WGS) entry which is preliminary data.</text>
</comment>
<evidence type="ECO:0000313" key="2">
    <source>
        <dbReference type="EMBL" id="EAP72791.1"/>
    </source>
</evidence>
<evidence type="ECO:0000259" key="1">
    <source>
        <dbReference type="Pfam" id="PF10145"/>
    </source>
</evidence>
<dbReference type="Pfam" id="PF10145">
    <property type="entry name" value="PhageMin_Tail"/>
    <property type="match status" value="1"/>
</dbReference>
<dbReference type="InterPro" id="IPR010090">
    <property type="entry name" value="Phage_tape_meas"/>
</dbReference>
<name>A0AB33VF74_RALSU</name>
<accession>A0AB33VF74</accession>
<dbReference type="RefSeq" id="WP_003263602.1">
    <property type="nucleotide sequence ID" value="NZ_AAKL01000024.1"/>
</dbReference>
<dbReference type="Proteomes" id="UP000005933">
    <property type="component" value="Unassembled WGS sequence"/>
</dbReference>
<reference evidence="2 3" key="1">
    <citation type="journal article" date="2006" name="Mol. Plant Microbe Interact.">
        <title>Identification of open reading frames unique to a select agent: Ralstonia solanacearum race 3 biovar 2.</title>
        <authorList>
            <person name="Gabriel D.W."/>
            <person name="Allen C."/>
            <person name="Schell M."/>
            <person name="Denny T.P."/>
            <person name="Greenberg J.T."/>
            <person name="Duan Y.P."/>
            <person name="Flores-Cruz Z."/>
            <person name="Huang Q."/>
            <person name="Clifford J.M."/>
            <person name="Presting G."/>
            <person name="Gonzalez E.T."/>
            <person name="Reddy J."/>
            <person name="Elphinstone J."/>
            <person name="Swanson J."/>
            <person name="Yao J."/>
            <person name="Mulholland V."/>
            <person name="Liu L."/>
            <person name="Farmerie W."/>
            <person name="Patnaikuni M."/>
            <person name="Balogh B."/>
            <person name="Norman D."/>
            <person name="Alvarez A."/>
            <person name="Castillo J.A."/>
            <person name="Jones J."/>
            <person name="Saddler G."/>
            <person name="Walunas T."/>
            <person name="Zhukov A."/>
            <person name="Mikhailova N."/>
        </authorList>
    </citation>
    <scope>NUCLEOTIDE SEQUENCE [LARGE SCALE GENOMIC DNA]</scope>
    <source>
        <strain evidence="2 3">UW551</strain>
    </source>
</reference>
<dbReference type="AlphaFoldDB" id="A0AB33VF74"/>
<proteinExistence type="predicted"/>
<gene>
    <name evidence="2" type="ORF">RRSL_02431</name>
</gene>
<evidence type="ECO:0000313" key="3">
    <source>
        <dbReference type="Proteomes" id="UP000005933"/>
    </source>
</evidence>
<organism evidence="2 3">
    <name type="scientific">Ralstonia solanacearum (strain UW551)</name>
    <dbReference type="NCBI Taxonomy" id="342110"/>
    <lineage>
        <taxon>Bacteria</taxon>
        <taxon>Pseudomonadati</taxon>
        <taxon>Pseudomonadota</taxon>
        <taxon>Betaproteobacteria</taxon>
        <taxon>Burkholderiales</taxon>
        <taxon>Burkholderiaceae</taxon>
        <taxon>Ralstonia</taxon>
        <taxon>Ralstonia solanacearum species complex</taxon>
    </lineage>
</organism>
<feature type="domain" description="Phage tail tape measure protein" evidence="1">
    <location>
        <begin position="202"/>
        <end position="398"/>
    </location>
</feature>
<dbReference type="EMBL" id="AAKL01000024">
    <property type="protein sequence ID" value="EAP72791.1"/>
    <property type="molecule type" value="Genomic_DNA"/>
</dbReference>
<sequence>MSSPAVDVAVKIKIVDDGSANAAIQKTAKTAEQTAAKTATATEKAAQKAADAAEKSAARQRSSYERLAQARETLGVRSERAIQREIQQTEAAYNRLARSGTMSWREQAAAVGQMRQKVTELTNEMGRLTAAQKTAAGLKFTGAAIAGIGAAAYTLRGPAERSMSYDRRLANMANTAYSERDAAGRKVGTKSLEDAVNKARREGGGTREQAAEALDTMIASGTVSDTDAMKMLPGIMKAATASGTDANALATIAIRAKQSFKISADDMPQILSAAMVAGQAGGFELRDMAKWLPQQMAMASNLGLSGKEGFAKLAAWNQASVITAGTRDEAGNNLRDLLNELNTPHFRKYMAEQYLANGQKLKRGEKEKRLKGVDDVFLDYQSRGIDKVGATIDMMQSIFSKDAKFQALQAKLRATDKNDKEGQRQILEAMSAQVQGTAVGKVFHNQQSLMAFLGVMNNQEYTKDVLGKVRGQYGLAPERSEIATSFKGIADTADFKMEQAKEDAAVAQKSAMDNLTPAIGKAAEAFGDLAKKHPLLVGTTTLATAALGALAGVAGLASIAMGGKGLPGGQAITNAAAWATGSAVGRGAMKMGKVGGIAGVGALVGDYALEKAFGEESAISRYGSSALNGAAMGAMVGSVVPVLGTGVGAAVGGGLGLAWEGLKDLLKPAEQKPVDVNARMTVGLAPGLVLQSQSVQATGGNVQMNTGNVWNGAP</sequence>
<protein>
    <recommendedName>
        <fullName evidence="1">Phage tail tape measure protein domain-containing protein</fullName>
    </recommendedName>
</protein>